<evidence type="ECO:0008006" key="3">
    <source>
        <dbReference type="Google" id="ProtNLM"/>
    </source>
</evidence>
<organism evidence="1 2">
    <name type="scientific">Novosphingobium indicum</name>
    <dbReference type="NCBI Taxonomy" id="462949"/>
    <lineage>
        <taxon>Bacteria</taxon>
        <taxon>Pseudomonadati</taxon>
        <taxon>Pseudomonadota</taxon>
        <taxon>Alphaproteobacteria</taxon>
        <taxon>Sphingomonadales</taxon>
        <taxon>Sphingomonadaceae</taxon>
        <taxon>Novosphingobium</taxon>
    </lineage>
</organism>
<gene>
    <name evidence="1" type="ORF">GCM10011349_05860</name>
</gene>
<dbReference type="EMBL" id="BMLK01000002">
    <property type="protein sequence ID" value="GGN42595.1"/>
    <property type="molecule type" value="Genomic_DNA"/>
</dbReference>
<evidence type="ECO:0000313" key="2">
    <source>
        <dbReference type="Proteomes" id="UP000605099"/>
    </source>
</evidence>
<dbReference type="InterPro" id="IPR036188">
    <property type="entry name" value="FAD/NAD-bd_sf"/>
</dbReference>
<sequence>MRWTVEITGGGVAAACCDHLLTKEGADIRRPPQARAAIPALMLSDPARALLRDCLDQPSLFSDKPRITRRIVAWGGQEPVALPHQAVMLGAGDLDFAPSGNAHATGDAEWTITTTRTSPDDQLERFGDRFGETAPVRLLEADDAQACWVEAVEDGWLFMIPSGAETGWLLAIGAPCAHLLDQSRHLAPRLALDASKTAQFDTTPRMLRTMAKEGFLACGSASMAFDPICGDGTALSVRQAILVSAIAVACHEGEDAEPLLGHYRAMMTAAMRRHLRLCSEFYASGGTGPWWRAQQEALAEGFAACSARLEREPPPRYALEGFRLVPRELAT</sequence>
<dbReference type="SUPFAM" id="SSF51905">
    <property type="entry name" value="FAD/NAD(P)-binding domain"/>
    <property type="match status" value="1"/>
</dbReference>
<evidence type="ECO:0000313" key="1">
    <source>
        <dbReference type="EMBL" id="GGN42595.1"/>
    </source>
</evidence>
<name>A0ABQ2JBR9_9SPHN</name>
<accession>A0ABQ2JBR9</accession>
<dbReference type="Proteomes" id="UP000605099">
    <property type="component" value="Unassembled WGS sequence"/>
</dbReference>
<reference evidence="2" key="1">
    <citation type="journal article" date="2019" name="Int. J. Syst. Evol. Microbiol.">
        <title>The Global Catalogue of Microorganisms (GCM) 10K type strain sequencing project: providing services to taxonomists for standard genome sequencing and annotation.</title>
        <authorList>
            <consortium name="The Broad Institute Genomics Platform"/>
            <consortium name="The Broad Institute Genome Sequencing Center for Infectious Disease"/>
            <person name="Wu L."/>
            <person name="Ma J."/>
        </authorList>
    </citation>
    <scope>NUCLEOTIDE SEQUENCE [LARGE SCALE GENOMIC DNA]</scope>
    <source>
        <strain evidence="2">CGMCC 1.6784</strain>
    </source>
</reference>
<comment type="caution">
    <text evidence="1">The sequence shown here is derived from an EMBL/GenBank/DDBJ whole genome shotgun (WGS) entry which is preliminary data.</text>
</comment>
<proteinExistence type="predicted"/>
<protein>
    <recommendedName>
        <fullName evidence="3">Tryptophan halogenase</fullName>
    </recommendedName>
</protein>
<keyword evidence="2" id="KW-1185">Reference proteome</keyword>
<dbReference type="Gene3D" id="3.30.9.100">
    <property type="match status" value="1"/>
</dbReference>
<dbReference type="Gene3D" id="3.50.50.60">
    <property type="entry name" value="FAD/NAD(P)-binding domain"/>
    <property type="match status" value="1"/>
</dbReference>